<dbReference type="RefSeq" id="WP_036573800.1">
    <property type="nucleotide sequence ID" value="NZ_BBXV01000004.1"/>
</dbReference>
<evidence type="ECO:0000256" key="4">
    <source>
        <dbReference type="ARBA" id="ARBA00023125"/>
    </source>
</evidence>
<dbReference type="InterPro" id="IPR013324">
    <property type="entry name" value="RNA_pol_sigma_r3/r4-like"/>
</dbReference>
<reference evidence="9 11" key="1">
    <citation type="submission" date="2014-03" db="EMBL/GenBank/DDBJ databases">
        <title>Draft genome sequencing of Oceanobacillus picturae strain S1 isolated from human gut.</title>
        <authorList>
            <person name="Croce O."/>
            <person name="Lagier J.C."/>
            <person name="Raoult D."/>
        </authorList>
    </citation>
    <scope>NUCLEOTIDE SEQUENCE [LARGE SCALE GENOMIC DNA]</scope>
    <source>
        <strain evidence="9 11">S1</strain>
    </source>
</reference>
<comment type="similarity">
    <text evidence="1 6">Belongs to the sigma-70 factor family. ECF subfamily.</text>
</comment>
<evidence type="ECO:0000259" key="8">
    <source>
        <dbReference type="Pfam" id="PF08281"/>
    </source>
</evidence>
<dbReference type="SUPFAM" id="SSF88946">
    <property type="entry name" value="Sigma2 domain of RNA polymerase sigma factors"/>
    <property type="match status" value="1"/>
</dbReference>
<dbReference type="Gene3D" id="1.10.10.10">
    <property type="entry name" value="Winged helix-like DNA-binding domain superfamily/Winged helix DNA-binding domain"/>
    <property type="match status" value="1"/>
</dbReference>
<sequence>MPYEDDFVNNIEFIYEKYYLEVYKFLVCFVGSREEAEDLTQDVFIKVLKHHKKFNHHSKLSTWILSIAKHTAIDYLRRKKFTTLFKQSYFNKLPDNEKQPDLLLSDSENQEVVKKAIRSLKPQYRSVVILRGVNELSIKESAEILGCSESKVKVDFHRALKILRKNLNTLKEEVFINANG</sequence>
<dbReference type="GO" id="GO:0006950">
    <property type="term" value="P:response to stress"/>
    <property type="evidence" value="ECO:0007669"/>
    <property type="project" value="UniProtKB-ARBA"/>
</dbReference>
<dbReference type="Gene3D" id="1.10.1740.10">
    <property type="match status" value="1"/>
</dbReference>
<dbReference type="InterPro" id="IPR014284">
    <property type="entry name" value="RNA_pol_sigma-70_dom"/>
</dbReference>
<reference evidence="10 12" key="4">
    <citation type="journal article" date="2016" name="Genome Announc.">
        <title>Draft Genome Sequence of Oceanobacillus picturae Heshi-B3, Isolated from Fermented Rice Bran in a Traditional Japanese Seafood Dish.</title>
        <authorList>
            <person name="Akuzawa S."/>
            <person name="Nagaoka J."/>
            <person name="Kanekatsu M."/>
            <person name="Kanesaki Y."/>
            <person name="Suzuki T."/>
        </authorList>
    </citation>
    <scope>NUCLEOTIDE SEQUENCE [LARGE SCALE GENOMIC DNA]</scope>
    <source>
        <strain evidence="10 12">Heshi-B3</strain>
    </source>
</reference>
<reference evidence="9 11" key="2">
    <citation type="submission" date="2014-03" db="EMBL/GenBank/DDBJ databases">
        <authorList>
            <person name="Urmite Genomes U."/>
        </authorList>
    </citation>
    <scope>NUCLEOTIDE SEQUENCE [LARGE SCALE GENOMIC DNA]</scope>
    <source>
        <strain evidence="9 11">S1</strain>
    </source>
</reference>
<organism evidence="9 11">
    <name type="scientific">Oceanobacillus picturae</name>
    <dbReference type="NCBI Taxonomy" id="171693"/>
    <lineage>
        <taxon>Bacteria</taxon>
        <taxon>Bacillati</taxon>
        <taxon>Bacillota</taxon>
        <taxon>Bacilli</taxon>
        <taxon>Bacillales</taxon>
        <taxon>Bacillaceae</taxon>
        <taxon>Oceanobacillus</taxon>
    </lineage>
</organism>
<keyword evidence="5 6" id="KW-0804">Transcription</keyword>
<protein>
    <recommendedName>
        <fullName evidence="6">RNA polymerase sigma factor</fullName>
    </recommendedName>
</protein>
<dbReference type="AlphaFoldDB" id="W9AA67"/>
<comment type="caution">
    <text evidence="9">The sequence shown here is derived from an EMBL/GenBank/DDBJ whole genome shotgun (WGS) entry which is preliminary data.</text>
</comment>
<evidence type="ECO:0000313" key="12">
    <source>
        <dbReference type="Proteomes" id="UP000052946"/>
    </source>
</evidence>
<dbReference type="EMBL" id="BBXV01000004">
    <property type="protein sequence ID" value="GAQ16312.1"/>
    <property type="molecule type" value="Genomic_DNA"/>
</dbReference>
<dbReference type="GO" id="GO:0006352">
    <property type="term" value="P:DNA-templated transcription initiation"/>
    <property type="evidence" value="ECO:0007669"/>
    <property type="project" value="InterPro"/>
</dbReference>
<keyword evidence="3 6" id="KW-0731">Sigma factor</keyword>
<dbReference type="InterPro" id="IPR036388">
    <property type="entry name" value="WH-like_DNA-bd_sf"/>
</dbReference>
<feature type="domain" description="RNA polymerase sigma factor 70 region 4 type 2" evidence="8">
    <location>
        <begin position="113"/>
        <end position="162"/>
    </location>
</feature>
<dbReference type="SUPFAM" id="SSF88659">
    <property type="entry name" value="Sigma3 and sigma4 domains of RNA polymerase sigma factors"/>
    <property type="match status" value="1"/>
</dbReference>
<evidence type="ECO:0000256" key="1">
    <source>
        <dbReference type="ARBA" id="ARBA00010641"/>
    </source>
</evidence>
<evidence type="ECO:0000256" key="3">
    <source>
        <dbReference type="ARBA" id="ARBA00023082"/>
    </source>
</evidence>
<dbReference type="Proteomes" id="UP000028863">
    <property type="component" value="Unassembled WGS sequence"/>
</dbReference>
<dbReference type="PANTHER" id="PTHR43133:SF46">
    <property type="entry name" value="RNA POLYMERASE SIGMA-70 FACTOR ECF SUBFAMILY"/>
    <property type="match status" value="1"/>
</dbReference>
<dbReference type="Pfam" id="PF08281">
    <property type="entry name" value="Sigma70_r4_2"/>
    <property type="match status" value="1"/>
</dbReference>
<dbReference type="InterPro" id="IPR007627">
    <property type="entry name" value="RNA_pol_sigma70_r2"/>
</dbReference>
<keyword evidence="2 6" id="KW-0805">Transcription regulation</keyword>
<dbReference type="CDD" id="cd06171">
    <property type="entry name" value="Sigma70_r4"/>
    <property type="match status" value="1"/>
</dbReference>
<evidence type="ECO:0000256" key="6">
    <source>
        <dbReference type="RuleBase" id="RU000716"/>
    </source>
</evidence>
<evidence type="ECO:0000313" key="10">
    <source>
        <dbReference type="EMBL" id="GAQ16312.1"/>
    </source>
</evidence>
<dbReference type="InterPro" id="IPR013325">
    <property type="entry name" value="RNA_pol_sigma_r2"/>
</dbReference>
<dbReference type="GO" id="GO:0016987">
    <property type="term" value="F:sigma factor activity"/>
    <property type="evidence" value="ECO:0007669"/>
    <property type="project" value="UniProtKB-KW"/>
</dbReference>
<dbReference type="eggNOG" id="COG1595">
    <property type="taxonomic scope" value="Bacteria"/>
</dbReference>
<evidence type="ECO:0000313" key="11">
    <source>
        <dbReference type="Proteomes" id="UP000028863"/>
    </source>
</evidence>
<dbReference type="GO" id="GO:0003677">
    <property type="term" value="F:DNA binding"/>
    <property type="evidence" value="ECO:0007669"/>
    <property type="project" value="UniProtKB-KW"/>
</dbReference>
<keyword evidence="4 6" id="KW-0238">DNA-binding</keyword>
<dbReference type="OrthoDB" id="9794508at2"/>
<dbReference type="InterPro" id="IPR013249">
    <property type="entry name" value="RNA_pol_sigma70_r4_t2"/>
</dbReference>
<keyword evidence="11" id="KW-1185">Reference proteome</keyword>
<dbReference type="NCBIfam" id="TIGR02937">
    <property type="entry name" value="sigma70-ECF"/>
    <property type="match status" value="1"/>
</dbReference>
<dbReference type="InterPro" id="IPR000838">
    <property type="entry name" value="RNA_pol_sigma70_ECF_CS"/>
</dbReference>
<dbReference type="EMBL" id="CCAX010000001">
    <property type="protein sequence ID" value="CDO02614.1"/>
    <property type="molecule type" value="Genomic_DNA"/>
</dbReference>
<dbReference type="STRING" id="171693.BN988_01087"/>
<dbReference type="PROSITE" id="PS01063">
    <property type="entry name" value="SIGMA70_ECF"/>
    <property type="match status" value="1"/>
</dbReference>
<dbReference type="Pfam" id="PF04542">
    <property type="entry name" value="Sigma70_r2"/>
    <property type="match status" value="1"/>
</dbReference>
<dbReference type="InterPro" id="IPR039425">
    <property type="entry name" value="RNA_pol_sigma-70-like"/>
</dbReference>
<name>W9AA67_9BACI</name>
<evidence type="ECO:0000259" key="7">
    <source>
        <dbReference type="Pfam" id="PF04542"/>
    </source>
</evidence>
<feature type="domain" description="RNA polymerase sigma-70 region 2" evidence="7">
    <location>
        <begin position="14"/>
        <end position="80"/>
    </location>
</feature>
<evidence type="ECO:0000256" key="2">
    <source>
        <dbReference type="ARBA" id="ARBA00023015"/>
    </source>
</evidence>
<gene>
    <name evidence="9" type="primary">sigX_2</name>
    <name evidence="9" type="ORF">BN988_01087</name>
    <name evidence="10" type="ORF">OPHB3_0228</name>
</gene>
<dbReference type="PANTHER" id="PTHR43133">
    <property type="entry name" value="RNA POLYMERASE ECF-TYPE SIGMA FACTO"/>
    <property type="match status" value="1"/>
</dbReference>
<accession>W9AA67</accession>
<dbReference type="Proteomes" id="UP000052946">
    <property type="component" value="Unassembled WGS sequence"/>
</dbReference>
<proteinExistence type="inferred from homology"/>
<reference evidence="12" key="3">
    <citation type="submission" date="2015-07" db="EMBL/GenBank/DDBJ databases">
        <title>Draft Genome Sequence of Oceanobacillus picturae Heshi-B3 that Was Isolated from Fermented Rice Bran with Aging Salted Mackerel, Which Was Named Heshiko as Traditional Fermented Seafood in Japan.</title>
        <authorList>
            <person name="Akuzawa S."/>
            <person name="Nakagawa J."/>
            <person name="Kanekatsu T."/>
            <person name="Kanesaki Y."/>
            <person name="Suzuki T."/>
        </authorList>
    </citation>
    <scope>NUCLEOTIDE SEQUENCE [LARGE SCALE GENOMIC DNA]</scope>
    <source>
        <strain evidence="12">Heshi-B3</strain>
    </source>
</reference>
<evidence type="ECO:0000256" key="5">
    <source>
        <dbReference type="ARBA" id="ARBA00023163"/>
    </source>
</evidence>
<evidence type="ECO:0000313" key="9">
    <source>
        <dbReference type="EMBL" id="CDO02614.1"/>
    </source>
</evidence>